<keyword evidence="5" id="KW-1185">Reference proteome</keyword>
<evidence type="ECO:0000313" key="2">
    <source>
        <dbReference type="EMBL" id="PLR83894.1"/>
    </source>
</evidence>
<gene>
    <name evidence="2" type="ORF">CU635_08295</name>
    <name evidence="3" type="ORF">CVD25_22705</name>
</gene>
<dbReference type="Pfam" id="PF01443">
    <property type="entry name" value="Viral_helicase1"/>
    <property type="match status" value="1"/>
</dbReference>
<reference evidence="2 4" key="1">
    <citation type="submission" date="2017-11" db="EMBL/GenBank/DDBJ databases">
        <title>Comparitive Functional Genomics of Dry Heat Resistant strains isolated from the Viking Spacecraft.</title>
        <authorList>
            <person name="Seuylemezian A."/>
            <person name="Cooper K."/>
            <person name="Vaishampayan P."/>
        </authorList>
    </citation>
    <scope>NUCLEOTIDE SEQUENCE [LARGE SCALE GENOMIC DNA]</scope>
    <source>
        <strain evidence="2 4">M4.6</strain>
    </source>
</reference>
<feature type="domain" description="(+)RNA virus helicase C-terminal" evidence="1">
    <location>
        <begin position="70"/>
        <end position="308"/>
    </location>
</feature>
<evidence type="ECO:0000313" key="3">
    <source>
        <dbReference type="EMBL" id="PLR88424.1"/>
    </source>
</evidence>
<organism evidence="2 4">
    <name type="scientific">Bacillus canaveralius</name>
    <dbReference type="NCBI Taxonomy" id="1403243"/>
    <lineage>
        <taxon>Bacteria</taxon>
        <taxon>Bacillati</taxon>
        <taxon>Bacillota</taxon>
        <taxon>Bacilli</taxon>
        <taxon>Bacillales</taxon>
        <taxon>Bacillaceae</taxon>
        <taxon>Bacillus</taxon>
    </lineage>
</organism>
<dbReference type="RefSeq" id="WP_101576779.1">
    <property type="nucleotide sequence ID" value="NZ_PGVA01000015.1"/>
</dbReference>
<accession>A0A2N5GNF1</accession>
<dbReference type="EMBL" id="PGVD01000104">
    <property type="protein sequence ID" value="PLR88424.1"/>
    <property type="molecule type" value="Genomic_DNA"/>
</dbReference>
<dbReference type="GO" id="GO:0005829">
    <property type="term" value="C:cytosol"/>
    <property type="evidence" value="ECO:0007669"/>
    <property type="project" value="TreeGrafter"/>
</dbReference>
<dbReference type="Proteomes" id="UP000234951">
    <property type="component" value="Unassembled WGS sequence"/>
</dbReference>
<keyword evidence="2" id="KW-0347">Helicase</keyword>
<dbReference type="OrthoDB" id="5107704at2"/>
<dbReference type="PANTHER" id="PTHR11070">
    <property type="entry name" value="UVRD / RECB / PCRA DNA HELICASE FAMILY MEMBER"/>
    <property type="match status" value="1"/>
</dbReference>
<evidence type="ECO:0000259" key="1">
    <source>
        <dbReference type="Pfam" id="PF01443"/>
    </source>
</evidence>
<reference evidence="3 5" key="2">
    <citation type="submission" date="2017-12" db="EMBL/GenBank/DDBJ databases">
        <title>Comparative Functional Genomics of Dry Heat Resistant strains isolated from the Viking Spacecraft.</title>
        <authorList>
            <person name="Seuylemezian A."/>
            <person name="Cooper K."/>
            <person name="Vaishampayan P."/>
        </authorList>
    </citation>
    <scope>NUCLEOTIDE SEQUENCE [LARGE SCALE GENOMIC DNA]</scope>
    <source>
        <strain evidence="3 5">ATCC 29669</strain>
    </source>
</reference>
<dbReference type="GO" id="GO:0043138">
    <property type="term" value="F:3'-5' DNA helicase activity"/>
    <property type="evidence" value="ECO:0007669"/>
    <property type="project" value="TreeGrafter"/>
</dbReference>
<dbReference type="InterPro" id="IPR000212">
    <property type="entry name" value="DNA_helicase_UvrD/REP"/>
</dbReference>
<proteinExistence type="predicted"/>
<dbReference type="GO" id="GO:0003677">
    <property type="term" value="F:DNA binding"/>
    <property type="evidence" value="ECO:0007669"/>
    <property type="project" value="InterPro"/>
</dbReference>
<dbReference type="GO" id="GO:0000725">
    <property type="term" value="P:recombinational repair"/>
    <property type="evidence" value="ECO:0007669"/>
    <property type="project" value="TreeGrafter"/>
</dbReference>
<sequence>MKEDIALREGVVPSKIVCRTWTEFLYNDLAKPYRKMVGAPKLEGLDFRQVGQIPRRSGVTSNNIFYYLNSKNQLYAERLAEFCCKTNVHTNGLVFNRLQKIYRTILIDEIQDLNGYDLDILNYIYSLICNVIMVGDNRQATYSTNHSLKNRRYRSENIFNFFRLQMGISDIESLELCYRCNQQICDFANQLFDDLNLVSGQTEKILEEDGIILLSSEERMEGYINNYLPSVLYYSKPSLRKLDSLKLNVLPESMSFGNSKGLTRDRVLILPTVEMRKHALGQNYSLAALTLAKYYVAITRATRSVAIYVGN</sequence>
<evidence type="ECO:0000313" key="4">
    <source>
        <dbReference type="Proteomes" id="UP000234951"/>
    </source>
</evidence>
<dbReference type="AlphaFoldDB" id="A0A2N5GNF1"/>
<comment type="caution">
    <text evidence="2">The sequence shown here is derived from an EMBL/GenBank/DDBJ whole genome shotgun (WGS) entry which is preliminary data.</text>
</comment>
<dbReference type="GO" id="GO:0005524">
    <property type="term" value="F:ATP binding"/>
    <property type="evidence" value="ECO:0007669"/>
    <property type="project" value="InterPro"/>
</dbReference>
<dbReference type="Proteomes" id="UP000235114">
    <property type="component" value="Unassembled WGS sequence"/>
</dbReference>
<keyword evidence="2" id="KW-0547">Nucleotide-binding</keyword>
<keyword evidence="2" id="KW-0378">Hydrolase</keyword>
<dbReference type="InterPro" id="IPR027417">
    <property type="entry name" value="P-loop_NTPase"/>
</dbReference>
<dbReference type="SUPFAM" id="SSF52540">
    <property type="entry name" value="P-loop containing nucleoside triphosphate hydrolases"/>
    <property type="match status" value="1"/>
</dbReference>
<dbReference type="InterPro" id="IPR027351">
    <property type="entry name" value="(+)RNA_virus_helicase_core_dom"/>
</dbReference>
<name>A0A2N5GNF1_9BACI</name>
<dbReference type="PANTHER" id="PTHR11070:SF2">
    <property type="entry name" value="ATP-DEPENDENT DNA HELICASE SRS2"/>
    <property type="match status" value="1"/>
</dbReference>
<keyword evidence="2" id="KW-0067">ATP-binding</keyword>
<evidence type="ECO:0000313" key="5">
    <source>
        <dbReference type="Proteomes" id="UP000235114"/>
    </source>
</evidence>
<dbReference type="EMBL" id="PGVA01000015">
    <property type="protein sequence ID" value="PLR83894.1"/>
    <property type="molecule type" value="Genomic_DNA"/>
</dbReference>
<dbReference type="Gene3D" id="3.40.50.300">
    <property type="entry name" value="P-loop containing nucleotide triphosphate hydrolases"/>
    <property type="match status" value="1"/>
</dbReference>
<protein>
    <submittedName>
        <fullName evidence="2">DNA/RNA helicase</fullName>
    </submittedName>
</protein>